<dbReference type="RefSeq" id="WP_168608454.1">
    <property type="nucleotide sequence ID" value="NZ_JAAZQD010000001.1"/>
</dbReference>
<evidence type="ECO:0000259" key="19">
    <source>
        <dbReference type="PROSITE" id="PS51483"/>
    </source>
</evidence>
<evidence type="ECO:0000313" key="20">
    <source>
        <dbReference type="EMBL" id="NKZ38044.1"/>
    </source>
</evidence>
<comment type="catalytic activity">
    <reaction evidence="14 15">
        <text>tRNA(Phe) + L-phenylalanine + ATP = L-phenylalanyl-tRNA(Phe) + AMP + diphosphate + H(+)</text>
        <dbReference type="Rhea" id="RHEA:19413"/>
        <dbReference type="Rhea" id="RHEA-COMP:9668"/>
        <dbReference type="Rhea" id="RHEA-COMP:9699"/>
        <dbReference type="ChEBI" id="CHEBI:15378"/>
        <dbReference type="ChEBI" id="CHEBI:30616"/>
        <dbReference type="ChEBI" id="CHEBI:33019"/>
        <dbReference type="ChEBI" id="CHEBI:58095"/>
        <dbReference type="ChEBI" id="CHEBI:78442"/>
        <dbReference type="ChEBI" id="CHEBI:78531"/>
        <dbReference type="ChEBI" id="CHEBI:456215"/>
        <dbReference type="EC" id="6.1.1.20"/>
    </reaction>
</comment>
<evidence type="ECO:0000256" key="9">
    <source>
        <dbReference type="ARBA" id="ARBA00022840"/>
    </source>
</evidence>
<organism evidence="20 21">
    <name type="scientific">Oleiagrimonas citrea</name>
    <dbReference type="NCBI Taxonomy" id="1665687"/>
    <lineage>
        <taxon>Bacteria</taxon>
        <taxon>Pseudomonadati</taxon>
        <taxon>Pseudomonadota</taxon>
        <taxon>Gammaproteobacteria</taxon>
        <taxon>Lysobacterales</taxon>
        <taxon>Rhodanobacteraceae</taxon>
        <taxon>Oleiagrimonas</taxon>
    </lineage>
</organism>
<dbReference type="InterPro" id="IPR033714">
    <property type="entry name" value="tRNA_bind_bactPheRS"/>
</dbReference>
<keyword evidence="9 15" id="KW-0067">ATP-binding</keyword>
<dbReference type="FunFam" id="3.30.70.380:FF:000001">
    <property type="entry name" value="Phenylalanine--tRNA ligase beta subunit"/>
    <property type="match status" value="1"/>
</dbReference>
<dbReference type="Gene3D" id="3.30.930.10">
    <property type="entry name" value="Bira Bifunctional Protein, Domain 2"/>
    <property type="match status" value="1"/>
</dbReference>
<keyword evidence="12 15" id="KW-0648">Protein biosynthesis</keyword>
<dbReference type="InterPro" id="IPR045864">
    <property type="entry name" value="aa-tRNA-synth_II/BPL/LPL"/>
</dbReference>
<evidence type="ECO:0000256" key="8">
    <source>
        <dbReference type="ARBA" id="ARBA00022741"/>
    </source>
</evidence>
<dbReference type="PROSITE" id="PS51447">
    <property type="entry name" value="FDX_ACB"/>
    <property type="match status" value="1"/>
</dbReference>
<dbReference type="InterPro" id="IPR005146">
    <property type="entry name" value="B3/B4_tRNA-bd"/>
</dbReference>
<dbReference type="HAMAP" id="MF_00283">
    <property type="entry name" value="Phe_tRNA_synth_beta1"/>
    <property type="match status" value="1"/>
</dbReference>
<dbReference type="Pfam" id="PF03483">
    <property type="entry name" value="B3_4"/>
    <property type="match status" value="1"/>
</dbReference>
<dbReference type="SUPFAM" id="SSF46955">
    <property type="entry name" value="Putative DNA-binding domain"/>
    <property type="match status" value="1"/>
</dbReference>
<evidence type="ECO:0000256" key="12">
    <source>
        <dbReference type="ARBA" id="ARBA00022917"/>
    </source>
</evidence>
<keyword evidence="5 16" id="KW-0820">tRNA-binding</keyword>
<dbReference type="CDD" id="cd02796">
    <property type="entry name" value="tRNA_bind_bactPheRS"/>
    <property type="match status" value="1"/>
</dbReference>
<evidence type="ECO:0000256" key="10">
    <source>
        <dbReference type="ARBA" id="ARBA00022842"/>
    </source>
</evidence>
<evidence type="ECO:0000259" key="18">
    <source>
        <dbReference type="PROSITE" id="PS51447"/>
    </source>
</evidence>
<dbReference type="InterPro" id="IPR036690">
    <property type="entry name" value="Fdx_antiC-bd_sf"/>
</dbReference>
<proteinExistence type="inferred from homology"/>
<sequence>MKFSEKWLRELVDIPADREALLRRLTMAGLEVEDVELLGASLDGVVVGEIVAAAPHPDADRLQVCSVEAGLDAPLQIVCGAPNARVGLKAPLATVGATLPGGIQIKKAKLRGVESFGMLCSAKELGVDSDASGLMELPAEVRAGAPLTEALGLPDAAIEIGLTPNRSDCLGMWGLARDVAAQFDSALKIEPPPAVAVDSEASRDVRLDAGADCPRYLGRIVEGIDPSAPTPLWMAERLRRAGLRPISVVVDVTNYVMLETGQPLHAFDNDRLQGAITVRRAAEGEKLTLLDGNEVALTPEFLMIADASAPLAVAGIMGGQASSVTDATRNVFLESAHFAPTAISGRARKLGLHTDASHRFERGVDPELPLQALERASALLCELAGGRAGPRLGAERLEDLPKREAVALRRARLTRVLGLQIEDAAVRRILEALQCTVEDTEDGWRALPPSHRFDIEREEDLIEEVIRIHGYEHIPTHAPSGELALKADPEERLKPLDLGRQLASRDYQEALCMAFVNAELLQDWGLGTDTVALANPLSADLAVMRPSLLPGLIEALRRNRARQQARVRLFELGNTFRAGADAPVQTMELAMVACGSAHAEQWGQAARDVDFHDIKGDVESVLALCAAPRAWSFDAEALPHWLHPGRGARVLRDGEVAGYVGVLHPRLAAALDLETDVLVAQLQLETVLPRTLPHAQPVSRYPSVRRDLAVELPETVSWGAVDACVRGALGARLAQLLVFDRYSGKGLGDGRKSLAMGLILQDASRTLTDEDADQCVADALAALERDCMARLRG</sequence>
<dbReference type="PROSITE" id="PS50886">
    <property type="entry name" value="TRBD"/>
    <property type="match status" value="1"/>
</dbReference>
<dbReference type="SUPFAM" id="SSF50249">
    <property type="entry name" value="Nucleic acid-binding proteins"/>
    <property type="match status" value="1"/>
</dbReference>
<comment type="caution">
    <text evidence="20">The sequence shown here is derived from an EMBL/GenBank/DDBJ whole genome shotgun (WGS) entry which is preliminary data.</text>
</comment>
<keyword evidence="6 15" id="KW-0436">Ligase</keyword>
<keyword evidence="7 15" id="KW-0479">Metal-binding</keyword>
<dbReference type="PANTHER" id="PTHR10947">
    <property type="entry name" value="PHENYLALANYL-TRNA SYNTHETASE BETA CHAIN AND LEUCINE-RICH REPEAT-CONTAINING PROTEIN 47"/>
    <property type="match status" value="1"/>
</dbReference>
<dbReference type="FunFam" id="3.30.930.10:FF:000022">
    <property type="entry name" value="Phenylalanine--tRNA ligase beta subunit"/>
    <property type="match status" value="1"/>
</dbReference>
<evidence type="ECO:0000256" key="4">
    <source>
        <dbReference type="ARBA" id="ARBA00022490"/>
    </source>
</evidence>
<dbReference type="PANTHER" id="PTHR10947:SF0">
    <property type="entry name" value="PHENYLALANINE--TRNA LIGASE BETA SUBUNIT"/>
    <property type="match status" value="1"/>
</dbReference>
<gene>
    <name evidence="15" type="primary">pheT</name>
    <name evidence="20" type="ORF">HF690_03635</name>
</gene>
<dbReference type="Gene3D" id="3.30.56.10">
    <property type="match status" value="2"/>
</dbReference>
<dbReference type="Gene3D" id="3.30.70.380">
    <property type="entry name" value="Ferrodoxin-fold anticodon-binding domain"/>
    <property type="match status" value="1"/>
</dbReference>
<keyword evidence="11 16" id="KW-0694">RNA-binding</keyword>
<dbReference type="SUPFAM" id="SSF54991">
    <property type="entry name" value="Anticodon-binding domain of PheRS"/>
    <property type="match status" value="1"/>
</dbReference>
<dbReference type="NCBIfam" id="NF045760">
    <property type="entry name" value="YtpR"/>
    <property type="match status" value="1"/>
</dbReference>
<comment type="subcellular location">
    <subcellularLocation>
        <location evidence="1 15">Cytoplasm</location>
    </subcellularLocation>
</comment>
<dbReference type="GO" id="GO:0000287">
    <property type="term" value="F:magnesium ion binding"/>
    <property type="evidence" value="ECO:0007669"/>
    <property type="project" value="UniProtKB-UniRule"/>
</dbReference>
<dbReference type="Gene3D" id="3.50.40.10">
    <property type="entry name" value="Phenylalanyl-trna Synthetase, Chain B, domain 3"/>
    <property type="match status" value="1"/>
</dbReference>
<comment type="similarity">
    <text evidence="2 15">Belongs to the phenylalanyl-tRNA synthetase beta subunit family. Type 1 subfamily.</text>
</comment>
<feature type="domain" description="B5" evidence="19">
    <location>
        <begin position="401"/>
        <end position="476"/>
    </location>
</feature>
<dbReference type="Pfam" id="PF01588">
    <property type="entry name" value="tRNA_bind"/>
    <property type="match status" value="1"/>
</dbReference>
<dbReference type="SMART" id="SM00896">
    <property type="entry name" value="FDX-ACB"/>
    <property type="match status" value="1"/>
</dbReference>
<dbReference type="AlphaFoldDB" id="A0A846ZIK6"/>
<keyword evidence="4 15" id="KW-0963">Cytoplasm</keyword>
<comment type="cofactor">
    <cofactor evidence="15">
        <name>Mg(2+)</name>
        <dbReference type="ChEBI" id="CHEBI:18420"/>
    </cofactor>
    <text evidence="15">Binds 2 magnesium ions per tetramer.</text>
</comment>
<accession>A0A846ZIK6</accession>
<dbReference type="Proteomes" id="UP000541636">
    <property type="component" value="Unassembled WGS sequence"/>
</dbReference>
<keyword evidence="13 15" id="KW-0030">Aminoacyl-tRNA synthetase</keyword>
<reference evidence="20 21" key="1">
    <citation type="journal article" date="2017" name="Int. J. Syst. Evol. Microbiol.">
        <title>Oleiagrimonas citrea sp. nov., a marine bacterium isolated from tidal flat sediment and emended description of the genus Oleiagrimonas Fang et al. 2015 and Oleiagrimonas soli.</title>
        <authorList>
            <person name="Yang S.H."/>
            <person name="Seo H.S."/>
            <person name="Seong C.N."/>
            <person name="Kwon K.K."/>
        </authorList>
    </citation>
    <scope>NUCLEOTIDE SEQUENCE [LARGE SCALE GENOMIC DNA]</scope>
    <source>
        <strain evidence="20 21">MEBiC09124</strain>
    </source>
</reference>
<dbReference type="InterPro" id="IPR005147">
    <property type="entry name" value="tRNA_synthase_B5-dom"/>
</dbReference>
<evidence type="ECO:0000256" key="2">
    <source>
        <dbReference type="ARBA" id="ARBA00008653"/>
    </source>
</evidence>
<feature type="binding site" evidence="15">
    <location>
        <position position="463"/>
    </location>
    <ligand>
        <name>Mg(2+)</name>
        <dbReference type="ChEBI" id="CHEBI:18420"/>
        <note>shared with alpha subunit</note>
    </ligand>
</feature>
<dbReference type="SUPFAM" id="SSF55681">
    <property type="entry name" value="Class II aaRS and biotin synthetases"/>
    <property type="match status" value="1"/>
</dbReference>
<dbReference type="FunFam" id="2.40.50.140:FF:000045">
    <property type="entry name" value="Phenylalanine--tRNA ligase beta subunit"/>
    <property type="match status" value="1"/>
</dbReference>
<evidence type="ECO:0000259" key="17">
    <source>
        <dbReference type="PROSITE" id="PS50886"/>
    </source>
</evidence>
<dbReference type="PROSITE" id="PS51483">
    <property type="entry name" value="B5"/>
    <property type="match status" value="1"/>
</dbReference>
<dbReference type="CDD" id="cd00769">
    <property type="entry name" value="PheRS_beta_core"/>
    <property type="match status" value="1"/>
</dbReference>
<evidence type="ECO:0000256" key="13">
    <source>
        <dbReference type="ARBA" id="ARBA00023146"/>
    </source>
</evidence>
<keyword evidence="10 15" id="KW-0460">Magnesium</keyword>
<feature type="binding site" evidence="15">
    <location>
        <position position="464"/>
    </location>
    <ligand>
        <name>Mg(2+)</name>
        <dbReference type="ChEBI" id="CHEBI:18420"/>
        <note>shared with alpha subunit</note>
    </ligand>
</feature>
<dbReference type="GO" id="GO:0005524">
    <property type="term" value="F:ATP binding"/>
    <property type="evidence" value="ECO:0007669"/>
    <property type="project" value="UniProtKB-UniRule"/>
</dbReference>
<dbReference type="InterPro" id="IPR004532">
    <property type="entry name" value="Phe-tRNA-ligase_IIc_bsu_bact"/>
</dbReference>
<evidence type="ECO:0000256" key="11">
    <source>
        <dbReference type="ARBA" id="ARBA00022884"/>
    </source>
</evidence>
<dbReference type="SUPFAM" id="SSF56037">
    <property type="entry name" value="PheT/TilS domain"/>
    <property type="match status" value="1"/>
</dbReference>
<evidence type="ECO:0000256" key="15">
    <source>
        <dbReference type="HAMAP-Rule" id="MF_00283"/>
    </source>
</evidence>
<dbReference type="InterPro" id="IPR002547">
    <property type="entry name" value="tRNA-bd_dom"/>
</dbReference>
<name>A0A846ZIK6_9GAMM</name>
<evidence type="ECO:0000256" key="6">
    <source>
        <dbReference type="ARBA" id="ARBA00022598"/>
    </source>
</evidence>
<protein>
    <recommendedName>
        <fullName evidence="15">Phenylalanine--tRNA ligase beta subunit</fullName>
        <ecNumber evidence="15">6.1.1.20</ecNumber>
    </recommendedName>
    <alternativeName>
        <fullName evidence="15">Phenylalanyl-tRNA synthetase beta subunit</fullName>
        <shortName evidence="15">PheRS</shortName>
    </alternativeName>
</protein>
<comment type="subunit">
    <text evidence="3 15">Tetramer of two alpha and two beta subunits.</text>
</comment>
<evidence type="ECO:0000256" key="5">
    <source>
        <dbReference type="ARBA" id="ARBA00022555"/>
    </source>
</evidence>
<dbReference type="InterPro" id="IPR041616">
    <property type="entry name" value="PheRS_beta_core"/>
</dbReference>
<dbReference type="InterPro" id="IPR005121">
    <property type="entry name" value="Fdx_antiC-bd"/>
</dbReference>
<dbReference type="GO" id="GO:0000049">
    <property type="term" value="F:tRNA binding"/>
    <property type="evidence" value="ECO:0007669"/>
    <property type="project" value="UniProtKB-UniRule"/>
</dbReference>
<dbReference type="FunFam" id="3.30.56.10:FF:000002">
    <property type="entry name" value="Phenylalanine--tRNA ligase beta subunit"/>
    <property type="match status" value="1"/>
</dbReference>
<keyword evidence="21" id="KW-1185">Reference proteome</keyword>
<dbReference type="GO" id="GO:0004826">
    <property type="term" value="F:phenylalanine-tRNA ligase activity"/>
    <property type="evidence" value="ECO:0007669"/>
    <property type="project" value="UniProtKB-UniRule"/>
</dbReference>
<dbReference type="NCBIfam" id="TIGR00472">
    <property type="entry name" value="pheT_bact"/>
    <property type="match status" value="1"/>
</dbReference>
<dbReference type="EC" id="6.1.1.20" evidence="15"/>
<evidence type="ECO:0000256" key="7">
    <source>
        <dbReference type="ARBA" id="ARBA00022723"/>
    </source>
</evidence>
<keyword evidence="8 15" id="KW-0547">Nucleotide-binding</keyword>
<feature type="domain" description="FDX-ACB" evidence="18">
    <location>
        <begin position="699"/>
        <end position="792"/>
    </location>
</feature>
<dbReference type="FunFam" id="3.50.40.10:FF:000001">
    <property type="entry name" value="Phenylalanine--tRNA ligase beta subunit"/>
    <property type="match status" value="1"/>
</dbReference>
<dbReference type="GO" id="GO:0009328">
    <property type="term" value="C:phenylalanine-tRNA ligase complex"/>
    <property type="evidence" value="ECO:0007669"/>
    <property type="project" value="TreeGrafter"/>
</dbReference>
<feature type="binding site" evidence="15">
    <location>
        <position position="454"/>
    </location>
    <ligand>
        <name>Mg(2+)</name>
        <dbReference type="ChEBI" id="CHEBI:18420"/>
        <note>shared with alpha subunit</note>
    </ligand>
</feature>
<feature type="domain" description="TRNA-binding" evidence="17">
    <location>
        <begin position="39"/>
        <end position="148"/>
    </location>
</feature>
<evidence type="ECO:0000313" key="21">
    <source>
        <dbReference type="Proteomes" id="UP000541636"/>
    </source>
</evidence>
<evidence type="ECO:0000256" key="14">
    <source>
        <dbReference type="ARBA" id="ARBA00049255"/>
    </source>
</evidence>
<evidence type="ECO:0000256" key="1">
    <source>
        <dbReference type="ARBA" id="ARBA00004496"/>
    </source>
</evidence>
<dbReference type="SMART" id="SM00873">
    <property type="entry name" value="B3_4"/>
    <property type="match status" value="1"/>
</dbReference>
<dbReference type="EMBL" id="JAAZQD010000001">
    <property type="protein sequence ID" value="NKZ38044.1"/>
    <property type="molecule type" value="Genomic_DNA"/>
</dbReference>
<dbReference type="Pfam" id="PF03147">
    <property type="entry name" value="FDX-ACB"/>
    <property type="match status" value="1"/>
</dbReference>
<evidence type="ECO:0000256" key="16">
    <source>
        <dbReference type="PROSITE-ProRule" id="PRU00209"/>
    </source>
</evidence>
<feature type="binding site" evidence="15">
    <location>
        <position position="460"/>
    </location>
    <ligand>
        <name>Mg(2+)</name>
        <dbReference type="ChEBI" id="CHEBI:18420"/>
        <note>shared with alpha subunit</note>
    </ligand>
</feature>
<dbReference type="Pfam" id="PF03484">
    <property type="entry name" value="B5"/>
    <property type="match status" value="1"/>
</dbReference>
<dbReference type="GO" id="GO:0006432">
    <property type="term" value="P:phenylalanyl-tRNA aminoacylation"/>
    <property type="evidence" value="ECO:0007669"/>
    <property type="project" value="UniProtKB-UniRule"/>
</dbReference>
<dbReference type="Gene3D" id="2.40.50.140">
    <property type="entry name" value="Nucleic acid-binding proteins"/>
    <property type="match status" value="1"/>
</dbReference>
<dbReference type="InterPro" id="IPR020825">
    <property type="entry name" value="Phe-tRNA_synthase-like_B3/B4"/>
</dbReference>
<dbReference type="InterPro" id="IPR009061">
    <property type="entry name" value="DNA-bd_dom_put_sf"/>
</dbReference>
<dbReference type="SMART" id="SM00874">
    <property type="entry name" value="B5"/>
    <property type="match status" value="1"/>
</dbReference>
<evidence type="ECO:0000256" key="3">
    <source>
        <dbReference type="ARBA" id="ARBA00011209"/>
    </source>
</evidence>
<dbReference type="InterPro" id="IPR045060">
    <property type="entry name" value="Phe-tRNA-ligase_IIc_bsu"/>
</dbReference>
<dbReference type="Pfam" id="PF17759">
    <property type="entry name" value="tRNA_synthFbeta"/>
    <property type="match status" value="1"/>
</dbReference>
<dbReference type="InterPro" id="IPR012340">
    <property type="entry name" value="NA-bd_OB-fold"/>
</dbReference>